<evidence type="ECO:0000313" key="3">
    <source>
        <dbReference type="Proteomes" id="UP001177023"/>
    </source>
</evidence>
<feature type="compositionally biased region" description="Basic and acidic residues" evidence="1">
    <location>
        <begin position="195"/>
        <end position="217"/>
    </location>
</feature>
<feature type="non-terminal residue" evidence="2">
    <location>
        <position position="1"/>
    </location>
</feature>
<feature type="region of interest" description="Disordered" evidence="1">
    <location>
        <begin position="189"/>
        <end position="219"/>
    </location>
</feature>
<reference evidence="2" key="1">
    <citation type="submission" date="2023-06" db="EMBL/GenBank/DDBJ databases">
        <authorList>
            <person name="Delattre M."/>
        </authorList>
    </citation>
    <scope>NUCLEOTIDE SEQUENCE</scope>
    <source>
        <strain evidence="2">AF72</strain>
    </source>
</reference>
<gene>
    <name evidence="2" type="ORF">MSPICULIGERA_LOCUS10198</name>
</gene>
<sequence>MIQSDIQNSHQQGLTAALEAFERECIPHVGHHHEEVQANRERLSGLLEKKLIDLRHGNAMSWTRTTGLNHVEGAIAQHNSYLQARSATVTSRGDVEAAIIIAKRQLEQWIAEEEETLMRAIREEQPHLDPEATIKHFQTIRERGLPQAVTLARDDFRSRMSTAIEAREKDTNMQRRLTMLEKRELMSKEMLSTSERQRQAEAERRAMETEENKRMSEGARVQMEARLAISEKLMNDARLM</sequence>
<organism evidence="2 3">
    <name type="scientific">Mesorhabditis spiculigera</name>
    <dbReference type="NCBI Taxonomy" id="96644"/>
    <lineage>
        <taxon>Eukaryota</taxon>
        <taxon>Metazoa</taxon>
        <taxon>Ecdysozoa</taxon>
        <taxon>Nematoda</taxon>
        <taxon>Chromadorea</taxon>
        <taxon>Rhabditida</taxon>
        <taxon>Rhabditina</taxon>
        <taxon>Rhabditomorpha</taxon>
        <taxon>Rhabditoidea</taxon>
        <taxon>Rhabditidae</taxon>
        <taxon>Mesorhabditinae</taxon>
        <taxon>Mesorhabditis</taxon>
    </lineage>
</organism>
<accession>A0AA36CN03</accession>
<evidence type="ECO:0000313" key="2">
    <source>
        <dbReference type="EMBL" id="CAJ0571800.1"/>
    </source>
</evidence>
<comment type="caution">
    <text evidence="2">The sequence shown here is derived from an EMBL/GenBank/DDBJ whole genome shotgun (WGS) entry which is preliminary data.</text>
</comment>
<dbReference type="AlphaFoldDB" id="A0AA36CN03"/>
<evidence type="ECO:0000256" key="1">
    <source>
        <dbReference type="SAM" id="MobiDB-lite"/>
    </source>
</evidence>
<dbReference type="EMBL" id="CATQJA010002582">
    <property type="protein sequence ID" value="CAJ0571800.1"/>
    <property type="molecule type" value="Genomic_DNA"/>
</dbReference>
<name>A0AA36CN03_9BILA</name>
<keyword evidence="3" id="KW-1185">Reference proteome</keyword>
<proteinExistence type="predicted"/>
<dbReference type="Proteomes" id="UP001177023">
    <property type="component" value="Unassembled WGS sequence"/>
</dbReference>
<protein>
    <submittedName>
        <fullName evidence="2">Uncharacterized protein</fullName>
    </submittedName>
</protein>